<dbReference type="SUPFAM" id="SSF161098">
    <property type="entry name" value="MetI-like"/>
    <property type="match status" value="1"/>
</dbReference>
<dbReference type="PROSITE" id="PS50928">
    <property type="entry name" value="ABC_TM1"/>
    <property type="match status" value="1"/>
</dbReference>
<keyword evidence="6 7" id="KW-0472">Membrane</keyword>
<keyword evidence="3" id="KW-1003">Cell membrane</keyword>
<comment type="caution">
    <text evidence="9">The sequence shown here is derived from an EMBL/GenBank/DDBJ whole genome shotgun (WGS) entry which is preliminary data.</text>
</comment>
<protein>
    <submittedName>
        <fullName evidence="9">ABC transporter permease</fullName>
    </submittedName>
</protein>
<evidence type="ECO:0000256" key="4">
    <source>
        <dbReference type="ARBA" id="ARBA00022692"/>
    </source>
</evidence>
<evidence type="ECO:0000259" key="8">
    <source>
        <dbReference type="PROSITE" id="PS50928"/>
    </source>
</evidence>
<dbReference type="PANTHER" id="PTHR43386:SF1">
    <property type="entry name" value="D,D-DIPEPTIDE TRANSPORT SYSTEM PERMEASE PROTEIN DDPC-RELATED"/>
    <property type="match status" value="1"/>
</dbReference>
<sequence length="297" mass="33108">MSEQTNESRKKDRNRRLENVIYEFKHNKQAMFAAVYLCIVILISIFVVLVPNLDPNAIDVTNQLQPPSAAHWFGTDNMGRDYFARVLYGGRISLVVGVLAMLTCIVFGVIIGTVSGYFGGLVDNLLMRLVDVFQSIPWIIMVTVVGIIFKKGLFSIIFVIGLFSWMPIARLVRSEVLSSKEREYVQYARFIGVRSMTVMLKHVLPSVFPTIITAATAAIANAIMTESSLSFLGLGIQQPMSSWGSLLQQAQQYLQMAPYMAILPGILIILTVYSFNKLGDVLRVFVEPRVQAGEKDG</sequence>
<name>A0A9D2L865_9FIRM</name>
<gene>
    <name evidence="9" type="ORF">H9716_07665</name>
</gene>
<dbReference type="InterPro" id="IPR035906">
    <property type="entry name" value="MetI-like_sf"/>
</dbReference>
<comment type="subcellular location">
    <subcellularLocation>
        <location evidence="1 7">Cell membrane</location>
        <topology evidence="1 7">Multi-pass membrane protein</topology>
    </subcellularLocation>
</comment>
<dbReference type="GO" id="GO:0005886">
    <property type="term" value="C:plasma membrane"/>
    <property type="evidence" value="ECO:0007669"/>
    <property type="project" value="UniProtKB-SubCell"/>
</dbReference>
<dbReference type="InterPro" id="IPR000515">
    <property type="entry name" value="MetI-like"/>
</dbReference>
<keyword evidence="4 7" id="KW-0812">Transmembrane</keyword>
<evidence type="ECO:0000256" key="6">
    <source>
        <dbReference type="ARBA" id="ARBA00023136"/>
    </source>
</evidence>
<proteinExistence type="inferred from homology"/>
<reference evidence="9" key="2">
    <citation type="submission" date="2021-04" db="EMBL/GenBank/DDBJ databases">
        <authorList>
            <person name="Gilroy R."/>
        </authorList>
    </citation>
    <scope>NUCLEOTIDE SEQUENCE</scope>
    <source>
        <strain evidence="9">CHK188-4685</strain>
    </source>
</reference>
<dbReference type="InterPro" id="IPR050366">
    <property type="entry name" value="BP-dependent_transpt_permease"/>
</dbReference>
<dbReference type="AlphaFoldDB" id="A0A9D2L865"/>
<evidence type="ECO:0000313" key="10">
    <source>
        <dbReference type="Proteomes" id="UP000886804"/>
    </source>
</evidence>
<accession>A0A9D2L865</accession>
<evidence type="ECO:0000256" key="2">
    <source>
        <dbReference type="ARBA" id="ARBA00022448"/>
    </source>
</evidence>
<keyword evidence="5 7" id="KW-1133">Transmembrane helix</keyword>
<dbReference type="InterPro" id="IPR025966">
    <property type="entry name" value="OppC_N"/>
</dbReference>
<dbReference type="GO" id="GO:0055085">
    <property type="term" value="P:transmembrane transport"/>
    <property type="evidence" value="ECO:0007669"/>
    <property type="project" value="InterPro"/>
</dbReference>
<dbReference type="PANTHER" id="PTHR43386">
    <property type="entry name" value="OLIGOPEPTIDE TRANSPORT SYSTEM PERMEASE PROTEIN APPC"/>
    <property type="match status" value="1"/>
</dbReference>
<reference evidence="9" key="1">
    <citation type="journal article" date="2021" name="PeerJ">
        <title>Extensive microbial diversity within the chicken gut microbiome revealed by metagenomics and culture.</title>
        <authorList>
            <person name="Gilroy R."/>
            <person name="Ravi A."/>
            <person name="Getino M."/>
            <person name="Pursley I."/>
            <person name="Horton D.L."/>
            <person name="Alikhan N.F."/>
            <person name="Baker D."/>
            <person name="Gharbi K."/>
            <person name="Hall N."/>
            <person name="Watson M."/>
            <person name="Adriaenssens E.M."/>
            <person name="Foster-Nyarko E."/>
            <person name="Jarju S."/>
            <person name="Secka A."/>
            <person name="Antonio M."/>
            <person name="Oren A."/>
            <person name="Chaudhuri R.R."/>
            <person name="La Ragione R."/>
            <person name="Hildebrand F."/>
            <person name="Pallen M.J."/>
        </authorList>
    </citation>
    <scope>NUCLEOTIDE SEQUENCE</scope>
    <source>
        <strain evidence="9">CHK188-4685</strain>
    </source>
</reference>
<dbReference type="CDD" id="cd06261">
    <property type="entry name" value="TM_PBP2"/>
    <property type="match status" value="1"/>
</dbReference>
<comment type="similarity">
    <text evidence="7">Belongs to the binding-protein-dependent transport system permease family.</text>
</comment>
<feature type="transmembrane region" description="Helical" evidence="7">
    <location>
        <begin position="203"/>
        <end position="224"/>
    </location>
</feature>
<dbReference type="Pfam" id="PF12911">
    <property type="entry name" value="OppC_N"/>
    <property type="match status" value="1"/>
</dbReference>
<feature type="transmembrane region" description="Helical" evidence="7">
    <location>
        <begin position="92"/>
        <end position="118"/>
    </location>
</feature>
<keyword evidence="2 7" id="KW-0813">Transport</keyword>
<organism evidence="9 10">
    <name type="scientific">Candidatus Enterocloster faecavium</name>
    <dbReference type="NCBI Taxonomy" id="2838560"/>
    <lineage>
        <taxon>Bacteria</taxon>
        <taxon>Bacillati</taxon>
        <taxon>Bacillota</taxon>
        <taxon>Clostridia</taxon>
        <taxon>Lachnospirales</taxon>
        <taxon>Lachnospiraceae</taxon>
        <taxon>Enterocloster</taxon>
    </lineage>
</organism>
<evidence type="ECO:0000256" key="1">
    <source>
        <dbReference type="ARBA" id="ARBA00004651"/>
    </source>
</evidence>
<evidence type="ECO:0000256" key="5">
    <source>
        <dbReference type="ARBA" id="ARBA00022989"/>
    </source>
</evidence>
<evidence type="ECO:0000313" key="9">
    <source>
        <dbReference type="EMBL" id="HJB07728.1"/>
    </source>
</evidence>
<evidence type="ECO:0000256" key="3">
    <source>
        <dbReference type="ARBA" id="ARBA00022475"/>
    </source>
</evidence>
<dbReference type="Pfam" id="PF00528">
    <property type="entry name" value="BPD_transp_1"/>
    <property type="match status" value="1"/>
</dbReference>
<feature type="transmembrane region" description="Helical" evidence="7">
    <location>
        <begin position="256"/>
        <end position="275"/>
    </location>
</feature>
<dbReference type="Gene3D" id="1.10.3720.10">
    <property type="entry name" value="MetI-like"/>
    <property type="match status" value="1"/>
</dbReference>
<feature type="domain" description="ABC transmembrane type-1" evidence="8">
    <location>
        <begin position="90"/>
        <end position="279"/>
    </location>
</feature>
<feature type="transmembrane region" description="Helical" evidence="7">
    <location>
        <begin position="30"/>
        <end position="50"/>
    </location>
</feature>
<dbReference type="Proteomes" id="UP000886804">
    <property type="component" value="Unassembled WGS sequence"/>
</dbReference>
<evidence type="ECO:0000256" key="7">
    <source>
        <dbReference type="RuleBase" id="RU363032"/>
    </source>
</evidence>
<dbReference type="EMBL" id="DWYS01000092">
    <property type="protein sequence ID" value="HJB07728.1"/>
    <property type="molecule type" value="Genomic_DNA"/>
</dbReference>